<dbReference type="GO" id="GO:0016740">
    <property type="term" value="F:transferase activity"/>
    <property type="evidence" value="ECO:0007669"/>
    <property type="project" value="UniProtKB-KW"/>
</dbReference>
<evidence type="ECO:0000256" key="1">
    <source>
        <dbReference type="ARBA" id="ARBA00022842"/>
    </source>
</evidence>
<gene>
    <name evidence="3" type="ORF">VXS00_06200</name>
</gene>
<feature type="domain" description="MobA-like NTP transferase" evidence="2">
    <location>
        <begin position="15"/>
        <end position="168"/>
    </location>
</feature>
<name>A0ABU6LG08_9GAMM</name>
<dbReference type="SUPFAM" id="SSF53448">
    <property type="entry name" value="Nucleotide-diphospho-sugar transferases"/>
    <property type="match status" value="1"/>
</dbReference>
<dbReference type="Proteomes" id="UP001339429">
    <property type="component" value="Unassembled WGS sequence"/>
</dbReference>
<protein>
    <submittedName>
        <fullName evidence="3">NTP transferase domain-containing protein</fullName>
    </submittedName>
</protein>
<dbReference type="InterPro" id="IPR029044">
    <property type="entry name" value="Nucleotide-diphossugar_trans"/>
</dbReference>
<accession>A0ABU6LG08</accession>
<dbReference type="CDD" id="cd04182">
    <property type="entry name" value="GT_2_like_f"/>
    <property type="match status" value="1"/>
</dbReference>
<comment type="caution">
    <text evidence="3">The sequence shown here is derived from an EMBL/GenBank/DDBJ whole genome shotgun (WGS) entry which is preliminary data.</text>
</comment>
<evidence type="ECO:0000313" key="4">
    <source>
        <dbReference type="Proteomes" id="UP001339429"/>
    </source>
</evidence>
<dbReference type="Pfam" id="PF12804">
    <property type="entry name" value="NTP_transf_3"/>
    <property type="match status" value="1"/>
</dbReference>
<dbReference type="EMBL" id="JAYXUD010000003">
    <property type="protein sequence ID" value="MEC6898227.1"/>
    <property type="molecule type" value="Genomic_DNA"/>
</dbReference>
<sequence length="205" mass="22803">MGLIVIHGIITMVDCVIPAAGLSSRMGAWKPMLAYCDSTLLDVAIEHALVFCSRVIVVAGYRADELVQRYQHQPHILVVVNPDYQQGMLSSIQKGIAAVTSSRFFITHADMPCIDPQVFTLLSQMRHGRVVFPGNKQQTGHPVFIDAALIPQILALPTTAKMKQVLQTGEEQYLQLDASSGIYHDIDTPEKYQQLLQTKCLWLSR</sequence>
<proteinExistence type="predicted"/>
<keyword evidence="4" id="KW-1185">Reference proteome</keyword>
<dbReference type="Gene3D" id="3.90.550.10">
    <property type="entry name" value="Spore Coat Polysaccharide Biosynthesis Protein SpsA, Chain A"/>
    <property type="match status" value="1"/>
</dbReference>
<reference evidence="3 4" key="1">
    <citation type="submission" date="2024-01" db="EMBL/GenBank/DDBJ databases">
        <title>Active colonisers of the gastrointestinal tract of Atlantic salmon farmed in a warm water region.</title>
        <authorList>
            <person name="Bowman J.P."/>
        </authorList>
    </citation>
    <scope>NUCLEOTIDE SEQUENCE [LARGE SCALE GENOMIC DNA]</scope>
    <source>
        <strain evidence="3 4">S4MW1</strain>
    </source>
</reference>
<dbReference type="InterPro" id="IPR025877">
    <property type="entry name" value="MobA-like_NTP_Trfase"/>
</dbReference>
<evidence type="ECO:0000313" key="3">
    <source>
        <dbReference type="EMBL" id="MEC6898227.1"/>
    </source>
</evidence>
<dbReference type="RefSeq" id="WP_327779490.1">
    <property type="nucleotide sequence ID" value="NZ_JAYXUD010000003.1"/>
</dbReference>
<evidence type="ECO:0000259" key="2">
    <source>
        <dbReference type="Pfam" id="PF12804"/>
    </source>
</evidence>
<dbReference type="PANTHER" id="PTHR43777">
    <property type="entry name" value="MOLYBDENUM COFACTOR CYTIDYLYLTRANSFERASE"/>
    <property type="match status" value="1"/>
</dbReference>
<keyword evidence="3" id="KW-0808">Transferase</keyword>
<dbReference type="PANTHER" id="PTHR43777:SF1">
    <property type="entry name" value="MOLYBDENUM COFACTOR CYTIDYLYLTRANSFERASE"/>
    <property type="match status" value="1"/>
</dbReference>
<organism evidence="3 4">
    <name type="scientific">Photobacterium piscicola</name>
    <dbReference type="NCBI Taxonomy" id="1378299"/>
    <lineage>
        <taxon>Bacteria</taxon>
        <taxon>Pseudomonadati</taxon>
        <taxon>Pseudomonadota</taxon>
        <taxon>Gammaproteobacteria</taxon>
        <taxon>Vibrionales</taxon>
        <taxon>Vibrionaceae</taxon>
        <taxon>Photobacterium</taxon>
    </lineage>
</organism>
<keyword evidence="1" id="KW-0460">Magnesium</keyword>